<dbReference type="PANTHER" id="PTHR35011">
    <property type="entry name" value="2,3-DIKETO-L-GULONATE TRAP TRANSPORTER SMALL PERMEASE PROTEIN YIAM"/>
    <property type="match status" value="1"/>
</dbReference>
<evidence type="ECO:0000256" key="1">
    <source>
        <dbReference type="ARBA" id="ARBA00004429"/>
    </source>
</evidence>
<proteinExistence type="inferred from homology"/>
<evidence type="ECO:0000313" key="11">
    <source>
        <dbReference type="EMBL" id="SOB58749.1"/>
    </source>
</evidence>
<comment type="similarity">
    <text evidence="8">Belongs to the TRAP transporter small permease family.</text>
</comment>
<dbReference type="KEGG" id="pprf:DPRO_1849"/>
<evidence type="ECO:0000256" key="9">
    <source>
        <dbReference type="SAM" id="Phobius"/>
    </source>
</evidence>
<keyword evidence="4" id="KW-0997">Cell inner membrane</keyword>
<dbReference type="GO" id="GO:0015740">
    <property type="term" value="P:C4-dicarboxylate transport"/>
    <property type="evidence" value="ECO:0007669"/>
    <property type="project" value="TreeGrafter"/>
</dbReference>
<evidence type="ECO:0000256" key="2">
    <source>
        <dbReference type="ARBA" id="ARBA00022448"/>
    </source>
</evidence>
<keyword evidence="6 9" id="KW-1133">Transmembrane helix</keyword>
<dbReference type="Pfam" id="PF04290">
    <property type="entry name" value="DctQ"/>
    <property type="match status" value="1"/>
</dbReference>
<dbReference type="OrthoDB" id="5420680at2"/>
<feature type="transmembrane region" description="Helical" evidence="9">
    <location>
        <begin position="51"/>
        <end position="69"/>
    </location>
</feature>
<keyword evidence="3" id="KW-1003">Cell membrane</keyword>
<keyword evidence="7 9" id="KW-0472">Membrane</keyword>
<organism evidence="11 12">
    <name type="scientific">Pseudodesulfovibrio profundus</name>
    <dbReference type="NCBI Taxonomy" id="57320"/>
    <lineage>
        <taxon>Bacteria</taxon>
        <taxon>Pseudomonadati</taxon>
        <taxon>Thermodesulfobacteriota</taxon>
        <taxon>Desulfovibrionia</taxon>
        <taxon>Desulfovibrionales</taxon>
        <taxon>Desulfovibrionaceae</taxon>
    </lineage>
</organism>
<keyword evidence="2" id="KW-0813">Transport</keyword>
<keyword evidence="12" id="KW-1185">Reference proteome</keyword>
<feature type="transmembrane region" description="Helical" evidence="9">
    <location>
        <begin position="132"/>
        <end position="154"/>
    </location>
</feature>
<feature type="transmembrane region" description="Helical" evidence="9">
    <location>
        <begin position="90"/>
        <end position="112"/>
    </location>
</feature>
<evidence type="ECO:0000256" key="7">
    <source>
        <dbReference type="ARBA" id="ARBA00023136"/>
    </source>
</evidence>
<accession>A0A2C8F8I6</accession>
<sequence>MEETRPTVLKRIEKLMRNLAAASLIGMALVTGADVLMRGVFNQPIFGSEEIVAILGIIVVGFALPYAHSQRSHIGVEILVRRLSRRTRSAVGLITNTATLILIGILTWRMFLYAASQAETGEVSMNLELPEYMVIYILAAGFLVYTICLAVDVIKFFKKSEG</sequence>
<evidence type="ECO:0000256" key="8">
    <source>
        <dbReference type="ARBA" id="ARBA00038436"/>
    </source>
</evidence>
<comment type="subcellular location">
    <subcellularLocation>
        <location evidence="1">Cell inner membrane</location>
        <topology evidence="1">Multi-pass membrane protein</topology>
    </subcellularLocation>
</comment>
<dbReference type="InterPro" id="IPR055348">
    <property type="entry name" value="DctQ"/>
</dbReference>
<evidence type="ECO:0000259" key="10">
    <source>
        <dbReference type="Pfam" id="PF04290"/>
    </source>
</evidence>
<dbReference type="GO" id="GO:0005886">
    <property type="term" value="C:plasma membrane"/>
    <property type="evidence" value="ECO:0007669"/>
    <property type="project" value="UniProtKB-SubCell"/>
</dbReference>
<dbReference type="GO" id="GO:0022857">
    <property type="term" value="F:transmembrane transporter activity"/>
    <property type="evidence" value="ECO:0007669"/>
    <property type="project" value="TreeGrafter"/>
</dbReference>
<dbReference type="AlphaFoldDB" id="A0A2C8F8I6"/>
<dbReference type="Proteomes" id="UP000219215">
    <property type="component" value="Chromosome DPRO"/>
</dbReference>
<keyword evidence="5 9" id="KW-0812">Transmembrane</keyword>
<protein>
    <submittedName>
        <fullName evidence="11">Tripartite ATP-independent periplasmic transporter DctQ component</fullName>
    </submittedName>
</protein>
<evidence type="ECO:0000256" key="5">
    <source>
        <dbReference type="ARBA" id="ARBA00022692"/>
    </source>
</evidence>
<name>A0A2C8F8I6_9BACT</name>
<feature type="domain" description="Tripartite ATP-independent periplasmic transporters DctQ component" evidence="10">
    <location>
        <begin position="27"/>
        <end position="157"/>
    </location>
</feature>
<evidence type="ECO:0000256" key="4">
    <source>
        <dbReference type="ARBA" id="ARBA00022519"/>
    </source>
</evidence>
<dbReference type="RefSeq" id="WP_097011746.1">
    <property type="nucleotide sequence ID" value="NZ_LT907975.1"/>
</dbReference>
<feature type="transmembrane region" description="Helical" evidence="9">
    <location>
        <begin position="20"/>
        <end position="39"/>
    </location>
</feature>
<reference evidence="12" key="1">
    <citation type="submission" date="2017-09" db="EMBL/GenBank/DDBJ databases">
        <authorList>
            <person name="Regsiter A."/>
            <person name="William W."/>
        </authorList>
    </citation>
    <scope>NUCLEOTIDE SEQUENCE [LARGE SCALE GENOMIC DNA]</scope>
    <source>
        <strain evidence="12">500-1</strain>
    </source>
</reference>
<gene>
    <name evidence="11" type="ORF">DPRO_1849</name>
</gene>
<dbReference type="PANTHER" id="PTHR35011:SF10">
    <property type="entry name" value="TRAP TRANSPORTER SMALL PERMEASE PROTEIN"/>
    <property type="match status" value="1"/>
</dbReference>
<dbReference type="EMBL" id="LT907975">
    <property type="protein sequence ID" value="SOB58749.1"/>
    <property type="molecule type" value="Genomic_DNA"/>
</dbReference>
<evidence type="ECO:0000256" key="3">
    <source>
        <dbReference type="ARBA" id="ARBA00022475"/>
    </source>
</evidence>
<evidence type="ECO:0000313" key="12">
    <source>
        <dbReference type="Proteomes" id="UP000219215"/>
    </source>
</evidence>
<evidence type="ECO:0000256" key="6">
    <source>
        <dbReference type="ARBA" id="ARBA00022989"/>
    </source>
</evidence>
<dbReference type="InterPro" id="IPR007387">
    <property type="entry name" value="TRAP_DctQ"/>
</dbReference>